<keyword evidence="2" id="KW-1185">Reference proteome</keyword>
<name>A0ABS0D170_9NOCA</name>
<sequence>MTATDSAVPLAVRLTADQLRRDPDDLGDDILRLCKLAANRAGLLRRAYLAEIGVPESALDLLELPSQDAVEHHELAAELEHGYEPHSWLDRDGESW</sequence>
<evidence type="ECO:0000313" key="2">
    <source>
        <dbReference type="Proteomes" id="UP000702209"/>
    </source>
</evidence>
<dbReference type="EMBL" id="JADLQX010000043">
    <property type="protein sequence ID" value="MBF6302411.1"/>
    <property type="molecule type" value="Genomic_DNA"/>
</dbReference>
<evidence type="ECO:0008006" key="3">
    <source>
        <dbReference type="Google" id="ProtNLM"/>
    </source>
</evidence>
<organism evidence="1 2">
    <name type="scientific">Nocardia amamiensis</name>
    <dbReference type="NCBI Taxonomy" id="404578"/>
    <lineage>
        <taxon>Bacteria</taxon>
        <taxon>Bacillati</taxon>
        <taxon>Actinomycetota</taxon>
        <taxon>Actinomycetes</taxon>
        <taxon>Mycobacteriales</taxon>
        <taxon>Nocardiaceae</taxon>
        <taxon>Nocardia</taxon>
    </lineage>
</organism>
<evidence type="ECO:0000313" key="1">
    <source>
        <dbReference type="EMBL" id="MBF6302411.1"/>
    </source>
</evidence>
<gene>
    <name evidence="1" type="ORF">IU459_33455</name>
</gene>
<reference evidence="1 2" key="1">
    <citation type="submission" date="2020-10" db="EMBL/GenBank/DDBJ databases">
        <title>Identification of Nocardia species via Next-generation sequencing and recognition of intraspecies genetic diversity.</title>
        <authorList>
            <person name="Li P."/>
            <person name="Li P."/>
            <person name="Lu B."/>
        </authorList>
    </citation>
    <scope>NUCLEOTIDE SEQUENCE [LARGE SCALE GENOMIC DNA]</scope>
    <source>
        <strain evidence="1 2">BJ06-0157</strain>
    </source>
</reference>
<accession>A0ABS0D170</accession>
<dbReference type="Proteomes" id="UP000702209">
    <property type="component" value="Unassembled WGS sequence"/>
</dbReference>
<protein>
    <recommendedName>
        <fullName evidence="3">Antitoxin</fullName>
    </recommendedName>
</protein>
<proteinExistence type="predicted"/>
<comment type="caution">
    <text evidence="1">The sequence shown here is derived from an EMBL/GenBank/DDBJ whole genome shotgun (WGS) entry which is preliminary data.</text>
</comment>